<evidence type="ECO:0000256" key="5">
    <source>
        <dbReference type="ARBA" id="ARBA00059307"/>
    </source>
</evidence>
<dbReference type="PROSITE" id="PS00292">
    <property type="entry name" value="CYCLINS"/>
    <property type="match status" value="1"/>
</dbReference>
<evidence type="ECO:0000256" key="2">
    <source>
        <dbReference type="ARBA" id="ARBA00022618"/>
    </source>
</evidence>
<keyword evidence="2" id="KW-0132">Cell division</keyword>
<organism evidence="11 12">
    <name type="scientific">Salvia divinorum</name>
    <name type="common">Maria pastora</name>
    <name type="synonym">Diviner's sage</name>
    <dbReference type="NCBI Taxonomy" id="28513"/>
    <lineage>
        <taxon>Eukaryota</taxon>
        <taxon>Viridiplantae</taxon>
        <taxon>Streptophyta</taxon>
        <taxon>Embryophyta</taxon>
        <taxon>Tracheophyta</taxon>
        <taxon>Spermatophyta</taxon>
        <taxon>Magnoliopsida</taxon>
        <taxon>eudicotyledons</taxon>
        <taxon>Gunneridae</taxon>
        <taxon>Pentapetalae</taxon>
        <taxon>asterids</taxon>
        <taxon>lamiids</taxon>
        <taxon>Lamiales</taxon>
        <taxon>Lamiaceae</taxon>
        <taxon>Nepetoideae</taxon>
        <taxon>Mentheae</taxon>
        <taxon>Salviinae</taxon>
        <taxon>Salvia</taxon>
        <taxon>Salvia subgen. Calosphace</taxon>
    </lineage>
</organism>
<dbReference type="GO" id="GO:0010332">
    <property type="term" value="P:response to gamma radiation"/>
    <property type="evidence" value="ECO:0007669"/>
    <property type="project" value="UniProtKB-ARBA"/>
</dbReference>
<dbReference type="AlphaFoldDB" id="A0ABD1GSH7"/>
<proteinExistence type="inferred from homology"/>
<comment type="similarity">
    <text evidence="1">Belongs to the cyclin family. Cyclin AB subfamily.</text>
</comment>
<dbReference type="Pfam" id="PF00134">
    <property type="entry name" value="Cyclin_N"/>
    <property type="match status" value="1"/>
</dbReference>
<dbReference type="InterPro" id="IPR039361">
    <property type="entry name" value="Cyclin"/>
</dbReference>
<dbReference type="SMART" id="SM00385">
    <property type="entry name" value="CYCLIN"/>
    <property type="match status" value="2"/>
</dbReference>
<dbReference type="InterPro" id="IPR046965">
    <property type="entry name" value="Cyclin_A/B-like"/>
</dbReference>
<keyword evidence="3 7" id="KW-0195">Cyclin</keyword>
<dbReference type="CDD" id="cd20511">
    <property type="entry name" value="CYCLIN_AtCycB-like_rpt2"/>
    <property type="match status" value="1"/>
</dbReference>
<dbReference type="PIRSF" id="PIRSF001771">
    <property type="entry name" value="Cyclin_A_B_D_E"/>
    <property type="match status" value="1"/>
</dbReference>
<dbReference type="GO" id="GO:0051301">
    <property type="term" value="P:cell division"/>
    <property type="evidence" value="ECO:0007669"/>
    <property type="project" value="UniProtKB-KW"/>
</dbReference>
<name>A0ABD1GSH7_SALDI</name>
<dbReference type="InterPro" id="IPR048258">
    <property type="entry name" value="Cyclins_cyclin-box"/>
</dbReference>
<comment type="subunit">
    <text evidence="6">Interacts with the CDC2 and CDK2 protein kinases to form a serine/threonine kinase holoenzyme complex. The cyclin subunit imparts substrate specificity to the complex.</text>
</comment>
<dbReference type="InterPro" id="IPR013763">
    <property type="entry name" value="Cyclin-like_dom"/>
</dbReference>
<evidence type="ECO:0000313" key="11">
    <source>
        <dbReference type="EMBL" id="KAL1547081.1"/>
    </source>
</evidence>
<evidence type="ECO:0000313" key="12">
    <source>
        <dbReference type="Proteomes" id="UP001567538"/>
    </source>
</evidence>
<dbReference type="Pfam" id="PF02984">
    <property type="entry name" value="Cyclin_C"/>
    <property type="match status" value="1"/>
</dbReference>
<keyword evidence="4" id="KW-0131">Cell cycle</keyword>
<comment type="function">
    <text evidence="5">Essential for the control of the cell cycle at the G2/M (mitosis) transition. G2/M cyclins accumulate steadily during G2 and are abruptly destroyed at mitosis.</text>
</comment>
<feature type="region of interest" description="Disordered" evidence="8">
    <location>
        <begin position="1"/>
        <end position="31"/>
    </location>
</feature>
<dbReference type="CDD" id="cd20567">
    <property type="entry name" value="CYCLIN_AtCycB-like_rpt1"/>
    <property type="match status" value="1"/>
</dbReference>
<evidence type="ECO:0000256" key="7">
    <source>
        <dbReference type="RuleBase" id="RU000383"/>
    </source>
</evidence>
<dbReference type="SUPFAM" id="SSF47954">
    <property type="entry name" value="Cyclin-like"/>
    <property type="match status" value="2"/>
</dbReference>
<evidence type="ECO:0000256" key="4">
    <source>
        <dbReference type="ARBA" id="ARBA00023306"/>
    </source>
</evidence>
<feature type="domain" description="Cyclin-like" evidence="9">
    <location>
        <begin position="345"/>
        <end position="427"/>
    </location>
</feature>
<sequence>MNKMGSDENFPGVIRPSSNAQGGLKAGVGKSAVGVGNNRRALSAINRNIIGAQPYPCAVHKRGVLREKDEAGDKNCVDPVHRPVTRKDEAGDKNCVDPVHRPVTRRFASGLAGKEQHSSLEEVKPPVHRTTSITNQPFDYIIIDADDDDYKDVDDHDVPMFVQHTEAMLEEIDRMDAEVEMEDIDGEEEEEDEEPVIDIDSCDKRNPLAVTEYIDDLYTYYKKMESVLPNYMAHQSDINERMRGILIDWLIEVHYKFELMDETLYLTVNLIDRFLALQPVVRKKLQLVGVTAMLIACKYEEVSVPVVEDLVLISDKAYCRKEVLGMEKLMINTLQFNMSLPTPYVFMKRCLKAAQSDNKMELLSFFIIELCLVEYEMLCFPPSMLAAAAVFTAQCTLSGCRQWSKTSEVHTSYTQEQLMDCAARMVSFHRKSGTGKLSGVQKKYSTSKYGYVARIKPAEFLIDDE</sequence>
<dbReference type="PANTHER" id="PTHR10177">
    <property type="entry name" value="CYCLINS"/>
    <property type="match status" value="1"/>
</dbReference>
<feature type="domain" description="Cyclin-like" evidence="9">
    <location>
        <begin position="248"/>
        <end position="332"/>
    </location>
</feature>
<evidence type="ECO:0000259" key="9">
    <source>
        <dbReference type="SMART" id="SM00385"/>
    </source>
</evidence>
<dbReference type="InterPro" id="IPR004367">
    <property type="entry name" value="Cyclin_C-dom"/>
</dbReference>
<keyword evidence="12" id="KW-1185">Reference proteome</keyword>
<reference evidence="11 12" key="1">
    <citation type="submission" date="2024-06" db="EMBL/GenBank/DDBJ databases">
        <title>A chromosome level genome sequence of Diviner's sage (Salvia divinorum).</title>
        <authorList>
            <person name="Ford S.A."/>
            <person name="Ro D.-K."/>
            <person name="Ness R.W."/>
            <person name="Phillips M.A."/>
        </authorList>
    </citation>
    <scope>NUCLEOTIDE SEQUENCE [LARGE SCALE GENOMIC DNA]</scope>
    <source>
        <strain evidence="11">SAF-2024a</strain>
        <tissue evidence="11">Leaf</tissue>
    </source>
</reference>
<dbReference type="Proteomes" id="UP001567538">
    <property type="component" value="Unassembled WGS sequence"/>
</dbReference>
<accession>A0ABD1GSH7</accession>
<dbReference type="InterPro" id="IPR036915">
    <property type="entry name" value="Cyclin-like_sf"/>
</dbReference>
<comment type="caution">
    <text evidence="11">The sequence shown here is derived from an EMBL/GenBank/DDBJ whole genome shotgun (WGS) entry which is preliminary data.</text>
</comment>
<gene>
    <name evidence="11" type="primary">CYCB23</name>
    <name evidence="11" type="ORF">AAHA92_23597</name>
</gene>
<dbReference type="SMART" id="SM01332">
    <property type="entry name" value="Cyclin_C"/>
    <property type="match status" value="1"/>
</dbReference>
<evidence type="ECO:0000256" key="1">
    <source>
        <dbReference type="ARBA" id="ARBA00006955"/>
    </source>
</evidence>
<dbReference type="FunFam" id="1.10.472.10:FF:000032">
    <property type="entry name" value="G2/mitotic-specific cyclin-1"/>
    <property type="match status" value="1"/>
</dbReference>
<protein>
    <submittedName>
        <fullName evidence="11">Cyclin-B2-3, variant 2</fullName>
    </submittedName>
</protein>
<evidence type="ECO:0000259" key="10">
    <source>
        <dbReference type="SMART" id="SM01332"/>
    </source>
</evidence>
<evidence type="ECO:0000256" key="6">
    <source>
        <dbReference type="ARBA" id="ARBA00065123"/>
    </source>
</evidence>
<dbReference type="InterPro" id="IPR006671">
    <property type="entry name" value="Cyclin_N"/>
</dbReference>
<dbReference type="FunFam" id="1.10.472.10:FF:000001">
    <property type="entry name" value="G2/mitotic-specific cyclin"/>
    <property type="match status" value="1"/>
</dbReference>
<dbReference type="Gene3D" id="1.10.472.10">
    <property type="entry name" value="Cyclin-like"/>
    <property type="match status" value="2"/>
</dbReference>
<evidence type="ECO:0000256" key="8">
    <source>
        <dbReference type="SAM" id="MobiDB-lite"/>
    </source>
</evidence>
<dbReference type="EMBL" id="JBEAFC010000008">
    <property type="protein sequence ID" value="KAL1547081.1"/>
    <property type="molecule type" value="Genomic_DNA"/>
</dbReference>
<feature type="domain" description="Cyclin C-terminal" evidence="10">
    <location>
        <begin position="341"/>
        <end position="458"/>
    </location>
</feature>
<evidence type="ECO:0000256" key="3">
    <source>
        <dbReference type="ARBA" id="ARBA00023127"/>
    </source>
</evidence>